<feature type="compositionally biased region" description="Basic and acidic residues" evidence="11">
    <location>
        <begin position="275"/>
        <end position="292"/>
    </location>
</feature>
<dbReference type="OrthoDB" id="420884at2759"/>
<evidence type="ECO:0000256" key="6">
    <source>
        <dbReference type="ARBA" id="ARBA00023010"/>
    </source>
</evidence>
<sequence>MKYGLFLLHEGDGDSSALSDANDSSVLFSGVSAAQTARNRQESATRALYRETSPPLLSPHTLTGTPHSAIERGFPSLKSPTNNNEAVVVSPLFDRRRRRTLSSVGIDHADKHLASSLPQGKLRSWRMYARRSLGAPFPVASSPLSARPQGESTAYSRGDRYRELAEKANMRLRRFSTSAADTARSTACQAYARPIHQELEETRMFLESLTITPQLPSTARKPVNSTAEIDGSVADTLAKVDQMRRDFYRKREQEKEEKEKAKKLLEEQQQQKQQKQREEEERKQKDAAEKAKSATKAPATFGETTATVAPSAPPKTKASTSQLHAPSTNAAQEWAAKYRQMYRVLMDELAPQIKRDKSKSSYCFRQRGLITRGIGQLKDSWDFICRTADSIKAILAESARQGEDVQRWMLNLVAKAVVKQAEKEVAVAHHAAFPLAAATVLVMQEYPLLVDMLLLRLVKKCPYVIPEYAGKLPSQPTADYMRSIGYKDNGDEMESRELYSERMAGIIALFAAVVQTNDLGGRPNPLPLKHGWTWLAQMTNLAPRAISPLLVQTFLSIAGPTRIAAYGRQMAKIIDVLAEKWAPAIPVASPGAVAAKSNLCGYIEEYRKSGKLKECPGRNIKTR</sequence>
<evidence type="ECO:0000313" key="12">
    <source>
        <dbReference type="EMBL" id="KAJ2804497.1"/>
    </source>
</evidence>
<evidence type="ECO:0000256" key="7">
    <source>
        <dbReference type="ARBA" id="ARBA00023132"/>
    </source>
</evidence>
<keyword evidence="13" id="KW-1185">Reference proteome</keyword>
<keyword evidence="6" id="KW-0811">Translocation</keyword>
<evidence type="ECO:0000256" key="9">
    <source>
        <dbReference type="ARBA" id="ARBA00026227"/>
    </source>
</evidence>
<feature type="compositionally biased region" description="Basic and acidic residues" evidence="11">
    <location>
        <begin position="250"/>
        <end position="266"/>
    </location>
</feature>
<feature type="region of interest" description="Disordered" evidence="11">
    <location>
        <begin position="250"/>
        <end position="328"/>
    </location>
</feature>
<evidence type="ECO:0000256" key="5">
    <source>
        <dbReference type="ARBA" id="ARBA00022927"/>
    </source>
</evidence>
<evidence type="ECO:0000256" key="3">
    <source>
        <dbReference type="ARBA" id="ARBA00022448"/>
    </source>
</evidence>
<dbReference type="GO" id="GO:0000822">
    <property type="term" value="F:inositol hexakisphosphate binding"/>
    <property type="evidence" value="ECO:0007669"/>
    <property type="project" value="TreeGrafter"/>
</dbReference>
<dbReference type="PANTHER" id="PTHR12960">
    <property type="entry name" value="GLE-1-RELATED"/>
    <property type="match status" value="1"/>
</dbReference>
<comment type="similarity">
    <text evidence="2">Belongs to the GLE1 family.</text>
</comment>
<dbReference type="InterPro" id="IPR038506">
    <property type="entry name" value="GLE1-like_sf"/>
</dbReference>
<dbReference type="AlphaFoldDB" id="A0A9W8HV28"/>
<evidence type="ECO:0000256" key="11">
    <source>
        <dbReference type="SAM" id="MobiDB-lite"/>
    </source>
</evidence>
<dbReference type="Pfam" id="PF07817">
    <property type="entry name" value="GLE1"/>
    <property type="match status" value="1"/>
</dbReference>
<protein>
    <recommendedName>
        <fullName evidence="9">mRNA export factor GLE1</fullName>
    </recommendedName>
    <alternativeName>
        <fullName evidence="10">Nucleoporin GLE1</fullName>
    </alternativeName>
</protein>
<feature type="compositionally biased region" description="Polar residues" evidence="11">
    <location>
        <begin position="317"/>
        <end position="328"/>
    </location>
</feature>
<dbReference type="Proteomes" id="UP001140094">
    <property type="component" value="Unassembled WGS sequence"/>
</dbReference>
<keyword evidence="4" id="KW-0509">mRNA transport</keyword>
<keyword evidence="8" id="KW-0539">Nucleus</keyword>
<evidence type="ECO:0000256" key="2">
    <source>
        <dbReference type="ARBA" id="ARBA00011056"/>
    </source>
</evidence>
<dbReference type="GO" id="GO:0005543">
    <property type="term" value="F:phospholipid binding"/>
    <property type="evidence" value="ECO:0007669"/>
    <property type="project" value="TreeGrafter"/>
</dbReference>
<evidence type="ECO:0000256" key="8">
    <source>
        <dbReference type="ARBA" id="ARBA00023242"/>
    </source>
</evidence>
<dbReference type="InterPro" id="IPR012476">
    <property type="entry name" value="GLE1"/>
</dbReference>
<dbReference type="GO" id="GO:0044614">
    <property type="term" value="C:nuclear pore cytoplasmic filaments"/>
    <property type="evidence" value="ECO:0007669"/>
    <property type="project" value="TreeGrafter"/>
</dbReference>
<evidence type="ECO:0000256" key="4">
    <source>
        <dbReference type="ARBA" id="ARBA00022816"/>
    </source>
</evidence>
<dbReference type="GO" id="GO:0015031">
    <property type="term" value="P:protein transport"/>
    <property type="evidence" value="ECO:0007669"/>
    <property type="project" value="UniProtKB-KW"/>
</dbReference>
<evidence type="ECO:0000313" key="13">
    <source>
        <dbReference type="Proteomes" id="UP001140094"/>
    </source>
</evidence>
<gene>
    <name evidence="12" type="ORF">H4R20_002482</name>
</gene>
<dbReference type="Gene3D" id="1.25.40.510">
    <property type="entry name" value="GLE1-like"/>
    <property type="match status" value="1"/>
</dbReference>
<dbReference type="GO" id="GO:0031369">
    <property type="term" value="F:translation initiation factor binding"/>
    <property type="evidence" value="ECO:0007669"/>
    <property type="project" value="TreeGrafter"/>
</dbReference>
<evidence type="ECO:0000256" key="1">
    <source>
        <dbReference type="ARBA" id="ARBA00004567"/>
    </source>
</evidence>
<dbReference type="GO" id="GO:0005737">
    <property type="term" value="C:cytoplasm"/>
    <property type="evidence" value="ECO:0007669"/>
    <property type="project" value="TreeGrafter"/>
</dbReference>
<keyword evidence="5" id="KW-0653">Protein transport</keyword>
<dbReference type="EMBL" id="JANBUO010000395">
    <property type="protein sequence ID" value="KAJ2804497.1"/>
    <property type="molecule type" value="Genomic_DNA"/>
</dbReference>
<comment type="subcellular location">
    <subcellularLocation>
        <location evidence="1">Nucleus</location>
        <location evidence="1">Nuclear pore complex</location>
    </subcellularLocation>
</comment>
<accession>A0A9W8HV28</accession>
<reference evidence="12" key="1">
    <citation type="submission" date="2022-07" db="EMBL/GenBank/DDBJ databases">
        <title>Phylogenomic reconstructions and comparative analyses of Kickxellomycotina fungi.</title>
        <authorList>
            <person name="Reynolds N.K."/>
            <person name="Stajich J.E."/>
            <person name="Barry K."/>
            <person name="Grigoriev I.V."/>
            <person name="Crous P."/>
            <person name="Smith M.E."/>
        </authorList>
    </citation>
    <scope>NUCLEOTIDE SEQUENCE</scope>
    <source>
        <strain evidence="12">NRRL 1565</strain>
    </source>
</reference>
<name>A0A9W8HV28_9FUNG</name>
<evidence type="ECO:0000256" key="10">
    <source>
        <dbReference type="ARBA" id="ARBA00029983"/>
    </source>
</evidence>
<comment type="caution">
    <text evidence="12">The sequence shown here is derived from an EMBL/GenBank/DDBJ whole genome shotgun (WGS) entry which is preliminary data.</text>
</comment>
<dbReference type="PANTHER" id="PTHR12960:SF0">
    <property type="entry name" value="MRNA EXPORT FACTOR GLE1"/>
    <property type="match status" value="1"/>
</dbReference>
<keyword evidence="7" id="KW-0906">Nuclear pore complex</keyword>
<dbReference type="GO" id="GO:0016973">
    <property type="term" value="P:poly(A)+ mRNA export from nucleus"/>
    <property type="evidence" value="ECO:0007669"/>
    <property type="project" value="InterPro"/>
</dbReference>
<keyword evidence="3" id="KW-0813">Transport</keyword>
<proteinExistence type="inferred from homology"/>
<organism evidence="12 13">
    <name type="scientific">Coemansia guatemalensis</name>
    <dbReference type="NCBI Taxonomy" id="2761395"/>
    <lineage>
        <taxon>Eukaryota</taxon>
        <taxon>Fungi</taxon>
        <taxon>Fungi incertae sedis</taxon>
        <taxon>Zoopagomycota</taxon>
        <taxon>Kickxellomycotina</taxon>
        <taxon>Kickxellomycetes</taxon>
        <taxon>Kickxellales</taxon>
        <taxon>Kickxellaceae</taxon>
        <taxon>Coemansia</taxon>
    </lineage>
</organism>